<evidence type="ECO:0000256" key="1">
    <source>
        <dbReference type="SAM" id="Phobius"/>
    </source>
</evidence>
<sequence>MWWNIFFILVFVFILTIILRRWLRQEQIMSNKRVKIFFEKHNVLDCDSVNVLCVANDQCRDNCINGLLMHCNEGGFCSRGVGYVADDIEKCDANRGLIVVLNAIGNLAAEKLCVSMYRDAIDDNGDLRPYVCQNGKMQLNLEKDPFNVDDCTCNAGFTKFSYLSGAFSRTIPVCIPNASAALYSRIYYKS</sequence>
<dbReference type="OrthoDB" id="9997at10239"/>
<dbReference type="Proteomes" id="UP000202544">
    <property type="component" value="Segment"/>
</dbReference>
<dbReference type="RefSeq" id="YP_003429354.1">
    <property type="nucleotide sequence ID" value="NC_013797.1"/>
</dbReference>
<dbReference type="GeneID" id="11107037"/>
<name>D2J4J7_9BBAC</name>
<dbReference type="EMBL" id="GQ884143">
    <property type="protein sequence ID" value="ACZ63516.1"/>
    <property type="molecule type" value="Genomic_DNA"/>
</dbReference>
<keyword evidence="1" id="KW-0812">Transmembrane</keyword>
<reference evidence="2 3" key="2">
    <citation type="journal article" date="2012" name="J. Virol.">
        <title>The Genome of Pieris rapae Granulovirus.</title>
        <authorList>
            <person name="Zhang B.Q."/>
            <person name="Cheng R.L."/>
            <person name="Wang X.F."/>
            <person name="Zhang C.X."/>
        </authorList>
    </citation>
    <scope>NUCLEOTIDE SEQUENCE [LARGE SCALE GENOMIC DNA]</scope>
    <source>
        <strain evidence="2">Wuhan</strain>
    </source>
</reference>
<dbReference type="KEGG" id="vg:11107037"/>
<evidence type="ECO:0000313" key="3">
    <source>
        <dbReference type="Proteomes" id="UP000202544"/>
    </source>
</evidence>
<feature type="transmembrane region" description="Helical" evidence="1">
    <location>
        <begin position="6"/>
        <end position="23"/>
    </location>
</feature>
<reference evidence="2 3" key="1">
    <citation type="journal article" date="2011" name="J. Proteome Res.">
        <title>ODV-associated proteins of the Pieris rapae granulovirus.</title>
        <authorList>
            <person name="Wang X.F."/>
            <person name="Zhang B.Q."/>
            <person name="Xu H.J."/>
            <person name="Cui Y.J."/>
            <person name="Xu Y.P."/>
            <person name="Zhang M.J."/>
            <person name="Han Y.S."/>
            <person name="Lee Y.S."/>
            <person name="Bao Y.Y."/>
            <person name="Zhang C.X."/>
        </authorList>
    </citation>
    <scope>NUCLEOTIDE SEQUENCE [LARGE SCALE GENOMIC DNA]</scope>
    <source>
        <strain evidence="2">Wuhan</strain>
    </source>
</reference>
<dbReference type="InterPro" id="IPR007703">
    <property type="entry name" value="PIF3"/>
</dbReference>
<proteinExistence type="predicted"/>
<keyword evidence="1" id="KW-0472">Membrane</keyword>
<keyword evidence="1" id="KW-1133">Transmembrane helix</keyword>
<protein>
    <submittedName>
        <fullName evidence="2">PrGVORF30</fullName>
    </submittedName>
</protein>
<keyword evidence="3" id="KW-1185">Reference proteome</keyword>
<dbReference type="Pfam" id="PF05006">
    <property type="entry name" value="PIF3"/>
    <property type="match status" value="1"/>
</dbReference>
<organism evidence="2 3">
    <name type="scientific">Pieris rapae granulovirus Wuhan</name>
    <dbReference type="NCBI Taxonomy" id="2848030"/>
    <lineage>
        <taxon>Viruses</taxon>
        <taxon>Viruses incertae sedis</taxon>
        <taxon>Naldaviricetes</taxon>
        <taxon>Lefavirales</taxon>
        <taxon>Baculoviridae</taxon>
        <taxon>Betabaculovirus</taxon>
        <taxon>Betabaculovirus arrapae</taxon>
    </lineage>
</organism>
<evidence type="ECO:0000313" key="2">
    <source>
        <dbReference type="EMBL" id="ACZ63516.1"/>
    </source>
</evidence>
<accession>D2J4J7</accession>